<dbReference type="Proteomes" id="UP001302274">
    <property type="component" value="Unassembled WGS sequence"/>
</dbReference>
<evidence type="ECO:0000256" key="2">
    <source>
        <dbReference type="SAM" id="SignalP"/>
    </source>
</evidence>
<sequence>MKKQTAVVVSFSALLTLSAFAPKVLWQEDHNVNRFPASKEDTKPEGKKLEEMRAEGITPPKKSLYEMRELTHKVEAKKEEAQVSCLKDKQQSALEDEIKKLMADKEAIMLEIADLKKPKKEEAAVDKSEVPRFTEKQDFASLISQMTSLMITQQQQQMMLMQQMFTMMNQMQAPQMQHNQSPYNPYSFGVDQFDASAFQIQPTSEFGPRFAQLGQNLSQVQPEANPYMQQRAPSAQYEAPYSFNMGDMMNIQPAIQMQNPVNPSTDFITNNNVMDMQRVSFQ</sequence>
<accession>A0ABU5VYD0</accession>
<dbReference type="RefSeq" id="WP_323576914.1">
    <property type="nucleotide sequence ID" value="NZ_JAYGJQ010000002.1"/>
</dbReference>
<evidence type="ECO:0000313" key="3">
    <source>
        <dbReference type="EMBL" id="MEA9357020.1"/>
    </source>
</evidence>
<evidence type="ECO:0000256" key="1">
    <source>
        <dbReference type="SAM" id="MobiDB-lite"/>
    </source>
</evidence>
<evidence type="ECO:0000313" key="4">
    <source>
        <dbReference type="Proteomes" id="UP001302274"/>
    </source>
</evidence>
<protein>
    <submittedName>
        <fullName evidence="3">Uncharacterized protein</fullName>
    </submittedName>
</protein>
<feature type="signal peptide" evidence="2">
    <location>
        <begin position="1"/>
        <end position="21"/>
    </location>
</feature>
<feature type="compositionally biased region" description="Basic and acidic residues" evidence="1">
    <location>
        <begin position="35"/>
        <end position="54"/>
    </location>
</feature>
<name>A0ABU5VYD0_9BACT</name>
<feature type="region of interest" description="Disordered" evidence="1">
    <location>
        <begin position="35"/>
        <end position="61"/>
    </location>
</feature>
<comment type="caution">
    <text evidence="3">The sequence shown here is derived from an EMBL/GenBank/DDBJ whole genome shotgun (WGS) entry which is preliminary data.</text>
</comment>
<organism evidence="3 4">
    <name type="scientific">Bacteriovorax antarcticus</name>
    <dbReference type="NCBI Taxonomy" id="3088717"/>
    <lineage>
        <taxon>Bacteria</taxon>
        <taxon>Pseudomonadati</taxon>
        <taxon>Bdellovibrionota</taxon>
        <taxon>Bacteriovoracia</taxon>
        <taxon>Bacteriovoracales</taxon>
        <taxon>Bacteriovoracaceae</taxon>
        <taxon>Bacteriovorax</taxon>
    </lineage>
</organism>
<gene>
    <name evidence="3" type="ORF">SHI21_12420</name>
</gene>
<keyword evidence="4" id="KW-1185">Reference proteome</keyword>
<feature type="chain" id="PRO_5046197371" evidence="2">
    <location>
        <begin position="22"/>
        <end position="282"/>
    </location>
</feature>
<dbReference type="EMBL" id="JAYGJQ010000002">
    <property type="protein sequence ID" value="MEA9357020.1"/>
    <property type="molecule type" value="Genomic_DNA"/>
</dbReference>
<reference evidence="3 4" key="1">
    <citation type="submission" date="2023-11" db="EMBL/GenBank/DDBJ databases">
        <title>A Novel Polar Bacteriovorax (B. antarcticus) Isolated from the Biocrust in Antarctica.</title>
        <authorList>
            <person name="Mun W."/>
            <person name="Choi S.Y."/>
            <person name="Mitchell R.J."/>
        </authorList>
    </citation>
    <scope>NUCLEOTIDE SEQUENCE [LARGE SCALE GENOMIC DNA]</scope>
    <source>
        <strain evidence="3 4">PP10</strain>
    </source>
</reference>
<proteinExistence type="predicted"/>
<keyword evidence="2" id="KW-0732">Signal</keyword>